<evidence type="ECO:0000313" key="6">
    <source>
        <dbReference type="EMBL" id="MFG6433304.1"/>
    </source>
</evidence>
<dbReference type="Gene3D" id="3.20.20.450">
    <property type="entry name" value="EAL domain"/>
    <property type="match status" value="1"/>
</dbReference>
<dbReference type="SMART" id="SM00052">
    <property type="entry name" value="EAL"/>
    <property type="match status" value="1"/>
</dbReference>
<evidence type="ECO:0000256" key="2">
    <source>
        <dbReference type="SAM" id="Phobius"/>
    </source>
</evidence>
<dbReference type="InterPro" id="IPR000160">
    <property type="entry name" value="GGDEF_dom"/>
</dbReference>
<feature type="transmembrane region" description="Helical" evidence="2">
    <location>
        <begin position="142"/>
        <end position="160"/>
    </location>
</feature>
<evidence type="ECO:0000256" key="1">
    <source>
        <dbReference type="SAM" id="MobiDB-lite"/>
    </source>
</evidence>
<dbReference type="InterPro" id="IPR052155">
    <property type="entry name" value="Biofilm_reg_signaling"/>
</dbReference>
<feature type="compositionally biased region" description="Low complexity" evidence="1">
    <location>
        <begin position="19"/>
        <end position="29"/>
    </location>
</feature>
<dbReference type="Gene3D" id="3.30.450.20">
    <property type="entry name" value="PAS domain"/>
    <property type="match status" value="2"/>
</dbReference>
<dbReference type="PANTHER" id="PTHR44757">
    <property type="entry name" value="DIGUANYLATE CYCLASE DGCP"/>
    <property type="match status" value="1"/>
</dbReference>
<name>A0ABW7F9R9_9BURK</name>
<dbReference type="NCBIfam" id="TIGR00254">
    <property type="entry name" value="GGDEF"/>
    <property type="match status" value="1"/>
</dbReference>
<dbReference type="SUPFAM" id="SSF55073">
    <property type="entry name" value="Nucleotide cyclase"/>
    <property type="match status" value="1"/>
</dbReference>
<dbReference type="SMART" id="SM00267">
    <property type="entry name" value="GGDEF"/>
    <property type="match status" value="1"/>
</dbReference>
<dbReference type="CDD" id="cd01949">
    <property type="entry name" value="GGDEF"/>
    <property type="match status" value="1"/>
</dbReference>
<reference evidence="6 7" key="1">
    <citation type="submission" date="2024-08" db="EMBL/GenBank/DDBJ databases">
        <authorList>
            <person name="Lu H."/>
        </authorList>
    </citation>
    <scope>NUCLEOTIDE SEQUENCE [LARGE SCALE GENOMIC DNA]</scope>
    <source>
        <strain evidence="6 7">LYH14W</strain>
    </source>
</reference>
<dbReference type="InterPro" id="IPR029787">
    <property type="entry name" value="Nucleotide_cyclase"/>
</dbReference>
<dbReference type="Pfam" id="PF00563">
    <property type="entry name" value="EAL"/>
    <property type="match status" value="1"/>
</dbReference>
<evidence type="ECO:0000259" key="5">
    <source>
        <dbReference type="PROSITE" id="PS50887"/>
    </source>
</evidence>
<dbReference type="InterPro" id="IPR035965">
    <property type="entry name" value="PAS-like_dom_sf"/>
</dbReference>
<keyword evidence="2" id="KW-0472">Membrane</keyword>
<feature type="transmembrane region" description="Helical" evidence="2">
    <location>
        <begin position="210"/>
        <end position="233"/>
    </location>
</feature>
<feature type="transmembrane region" description="Helical" evidence="2">
    <location>
        <begin position="81"/>
        <end position="103"/>
    </location>
</feature>
<dbReference type="Pfam" id="PF08448">
    <property type="entry name" value="PAS_4"/>
    <property type="match status" value="1"/>
</dbReference>
<keyword evidence="2" id="KW-0812">Transmembrane</keyword>
<keyword evidence="2" id="KW-1133">Transmembrane helix</keyword>
<dbReference type="CDD" id="cd01948">
    <property type="entry name" value="EAL"/>
    <property type="match status" value="1"/>
</dbReference>
<dbReference type="SUPFAM" id="SSF141868">
    <property type="entry name" value="EAL domain-like"/>
    <property type="match status" value="1"/>
</dbReference>
<feature type="domain" description="EAL" evidence="4">
    <location>
        <begin position="783"/>
        <end position="1041"/>
    </location>
</feature>
<feature type="transmembrane region" description="Helical" evidence="2">
    <location>
        <begin position="181"/>
        <end position="204"/>
    </location>
</feature>
<dbReference type="InterPro" id="IPR013656">
    <property type="entry name" value="PAS_4"/>
</dbReference>
<dbReference type="PROSITE" id="PS50887">
    <property type="entry name" value="GGDEF"/>
    <property type="match status" value="1"/>
</dbReference>
<dbReference type="InterPro" id="IPR001633">
    <property type="entry name" value="EAL_dom"/>
</dbReference>
<comment type="caution">
    <text evidence="6">The sequence shown here is derived from an EMBL/GenBank/DDBJ whole genome shotgun (WGS) entry which is preliminary data.</text>
</comment>
<keyword evidence="7" id="KW-1185">Reference proteome</keyword>
<dbReference type="Proteomes" id="UP001606210">
    <property type="component" value="Unassembled WGS sequence"/>
</dbReference>
<dbReference type="EMBL" id="JBIGHV010000012">
    <property type="protein sequence ID" value="MFG6433304.1"/>
    <property type="molecule type" value="Genomic_DNA"/>
</dbReference>
<dbReference type="Gene3D" id="3.30.70.270">
    <property type="match status" value="1"/>
</dbReference>
<protein>
    <submittedName>
        <fullName evidence="6">Bifunctional diguanylate cyclase/phosphodiesterase</fullName>
    </submittedName>
</protein>
<dbReference type="InterPro" id="IPR000014">
    <property type="entry name" value="PAS"/>
</dbReference>
<proteinExistence type="predicted"/>
<dbReference type="PROSITE" id="PS50883">
    <property type="entry name" value="EAL"/>
    <property type="match status" value="1"/>
</dbReference>
<sequence length="1056" mass="112946">MDLFSSVSDALDNGGAGGTAAERPAAATALPSSPRRIHDRRRGWRRLRRVGWAALTGLGGGLIAAWALATPVLPPALHLPQALSAVPAAELFIPMLLAALGLAALWRLGAWVLPLVMAGLLLGCGLPLLIEPGADPLQLLRSAPLLSALALLPLAAVLNRTLLRRLGLTGRLANRREMARFALLAGLAAPLLAGLLTTGVLLAAGLSRNAAVVGALTLAGAWAMALLSTGTALQASAQRPRRSGRWTAPITAVAAIASQAALSWLPQADALLLAPHLLLCLHALQASPRSNASLGTALLALWALGTTAGPAAYATGALLAVLPLAVIALSQHQARDRDGWRSALDAQGLALAEWRLPEGRRHVSARWLALTTPANPANPAASAGSAPLDWVRAAHPRDRERVRLALRELLTVPGDDRVGLSLRLAADGGDWRWHELQAHVPHRDPRGRARSLIMTLADVSWRHTAEERERMSATLFQQAAEGLAVVDLQWRIVEVNPACCELLHASREALIGRPAAPLSLANLQRSGHDPAELQAQLQTGESWSGQLQADLDDGGRHVFAARLSPVPEAHGAQPRWRLLSLTDLGESLRQQELLRRSTRYDSATGLPNRDEFMRLLPQAMTAANRDGFKLVVGIIDLDDFGRLNAEHGQIVADAVLLQLSGRLQATLRGARGAWPDTADQLARLHGDEFAVLLRVQTPEEAQRAVDRLLGLLSTPVAIRESRIGNGLALEIGASMGATLYPLDDADPETLLRHAGHALYRAKHAGRSVVQFHDPTLHQRDEAGLIALARLQQALDADELLLHYQPQIDLRTGQVMGVEALLRWQHPERGLLTPAHFLPLSETTGLAVQIGDWVIERALAQMAAWARAGLNGGRGLPVSVNVGARQLRRPDFPQRLQELIQRQPPEMAHLLHLDVLESDALAETVATQALIQRCVALGVGIALDDFGAGYSKLSSLKQLSVDTLKLDRGYVQGMLGDAQDLSLVEGVIGLARNIGCNVLAKGVESRAHARELLRLGCRLGQGNGIAAAMHPMALTGWMDAFARSDWASQSRAALQAP</sequence>
<evidence type="ECO:0000259" key="4">
    <source>
        <dbReference type="PROSITE" id="PS50883"/>
    </source>
</evidence>
<dbReference type="SUPFAM" id="SSF55785">
    <property type="entry name" value="PYP-like sensor domain (PAS domain)"/>
    <property type="match status" value="1"/>
</dbReference>
<organism evidence="6 7">
    <name type="scientific">Pelomonas parva</name>
    <dbReference type="NCBI Taxonomy" id="3299032"/>
    <lineage>
        <taxon>Bacteria</taxon>
        <taxon>Pseudomonadati</taxon>
        <taxon>Pseudomonadota</taxon>
        <taxon>Betaproteobacteria</taxon>
        <taxon>Burkholderiales</taxon>
        <taxon>Sphaerotilaceae</taxon>
        <taxon>Roseateles</taxon>
    </lineage>
</organism>
<accession>A0ABW7F9R9</accession>
<dbReference type="InterPro" id="IPR000700">
    <property type="entry name" value="PAS-assoc_C"/>
</dbReference>
<feature type="transmembrane region" description="Helical" evidence="2">
    <location>
        <begin position="299"/>
        <end position="329"/>
    </location>
</feature>
<dbReference type="PANTHER" id="PTHR44757:SF2">
    <property type="entry name" value="BIOFILM ARCHITECTURE MAINTENANCE PROTEIN MBAA"/>
    <property type="match status" value="1"/>
</dbReference>
<feature type="domain" description="PAC" evidence="3">
    <location>
        <begin position="418"/>
        <end position="471"/>
    </location>
</feature>
<dbReference type="PROSITE" id="PS50113">
    <property type="entry name" value="PAC"/>
    <property type="match status" value="1"/>
</dbReference>
<dbReference type="NCBIfam" id="TIGR00229">
    <property type="entry name" value="sensory_box"/>
    <property type="match status" value="1"/>
</dbReference>
<feature type="region of interest" description="Disordered" evidence="1">
    <location>
        <begin position="13"/>
        <end position="34"/>
    </location>
</feature>
<dbReference type="InterPro" id="IPR035919">
    <property type="entry name" value="EAL_sf"/>
</dbReference>
<feature type="transmembrane region" description="Helical" evidence="2">
    <location>
        <begin position="110"/>
        <end position="130"/>
    </location>
</feature>
<feature type="transmembrane region" description="Helical" evidence="2">
    <location>
        <begin position="50"/>
        <end position="69"/>
    </location>
</feature>
<evidence type="ECO:0000259" key="3">
    <source>
        <dbReference type="PROSITE" id="PS50113"/>
    </source>
</evidence>
<gene>
    <name evidence="6" type="ORF">ACG00Y_25580</name>
</gene>
<dbReference type="CDD" id="cd00130">
    <property type="entry name" value="PAS"/>
    <property type="match status" value="1"/>
</dbReference>
<dbReference type="RefSeq" id="WP_394483900.1">
    <property type="nucleotide sequence ID" value="NZ_JBIGHV010000012.1"/>
</dbReference>
<evidence type="ECO:0000313" key="7">
    <source>
        <dbReference type="Proteomes" id="UP001606210"/>
    </source>
</evidence>
<dbReference type="SMART" id="SM00091">
    <property type="entry name" value="PAS"/>
    <property type="match status" value="1"/>
</dbReference>
<dbReference type="Pfam" id="PF00990">
    <property type="entry name" value="GGDEF"/>
    <property type="match status" value="1"/>
</dbReference>
<dbReference type="InterPro" id="IPR043128">
    <property type="entry name" value="Rev_trsase/Diguanyl_cyclase"/>
</dbReference>
<feature type="domain" description="GGDEF" evidence="5">
    <location>
        <begin position="628"/>
        <end position="774"/>
    </location>
</feature>